<proteinExistence type="predicted"/>
<reference evidence="1 2" key="1">
    <citation type="journal article" date="2023" name="Nat. Commun.">
        <title>Origin of minicircular mitochondrial genomes in red algae.</title>
        <authorList>
            <person name="Lee Y."/>
            <person name="Cho C.H."/>
            <person name="Lee Y.M."/>
            <person name="Park S.I."/>
            <person name="Yang J.H."/>
            <person name="West J.A."/>
            <person name="Bhattacharya D."/>
            <person name="Yoon H.S."/>
        </authorList>
    </citation>
    <scope>NUCLEOTIDE SEQUENCE [LARGE SCALE GENOMIC DNA]</scope>
    <source>
        <strain evidence="1 2">CCMP1338</strain>
        <tissue evidence="1">Whole cell</tissue>
    </source>
</reference>
<sequence length="242" mass="27384">MRKASQDIGPKAAQFQKQMNNKWAEVYGVNDAGQLYIEDEELADSVKSLEAVRSAFKDMVAAVSLHYKALRHEAEAEKKLGEKLLQVAAFEKFYTADTITAHVAVGKAEIAASLVMEKFAADMNAPLQQISRRFEETYMKQITPLQKRYQTQKTDYLKYKNQVEREDDETKRSNLLALADAAKPVWMDTSIQLRKVCEKLASEIANSLTEWTQKMVTVQRDALVNLSESFKDAAEKASALKH</sequence>
<evidence type="ECO:0008006" key="3">
    <source>
        <dbReference type="Google" id="ProtNLM"/>
    </source>
</evidence>
<dbReference type="Proteomes" id="UP001157974">
    <property type="component" value="Unassembled WGS sequence"/>
</dbReference>
<gene>
    <name evidence="1" type="ORF">NDN08_000167</name>
</gene>
<dbReference type="EMBL" id="JAMWBK010000013">
    <property type="protein sequence ID" value="KAJ8900868.1"/>
    <property type="molecule type" value="Genomic_DNA"/>
</dbReference>
<protein>
    <recommendedName>
        <fullName evidence="3">BAR domain-containing protein</fullName>
    </recommendedName>
</protein>
<organism evidence="1 2">
    <name type="scientific">Rhodosorus marinus</name>
    <dbReference type="NCBI Taxonomy" id="101924"/>
    <lineage>
        <taxon>Eukaryota</taxon>
        <taxon>Rhodophyta</taxon>
        <taxon>Stylonematophyceae</taxon>
        <taxon>Stylonematales</taxon>
        <taxon>Stylonemataceae</taxon>
        <taxon>Rhodosorus</taxon>
    </lineage>
</organism>
<dbReference type="InterPro" id="IPR027267">
    <property type="entry name" value="AH/BAR_dom_sf"/>
</dbReference>
<accession>A0AAV8UH60</accession>
<dbReference type="SUPFAM" id="SSF103657">
    <property type="entry name" value="BAR/IMD domain-like"/>
    <property type="match status" value="1"/>
</dbReference>
<dbReference type="AlphaFoldDB" id="A0AAV8UH60"/>
<comment type="caution">
    <text evidence="1">The sequence shown here is derived from an EMBL/GenBank/DDBJ whole genome shotgun (WGS) entry which is preliminary data.</text>
</comment>
<keyword evidence="2" id="KW-1185">Reference proteome</keyword>
<evidence type="ECO:0000313" key="2">
    <source>
        <dbReference type="Proteomes" id="UP001157974"/>
    </source>
</evidence>
<name>A0AAV8UH60_9RHOD</name>
<evidence type="ECO:0000313" key="1">
    <source>
        <dbReference type="EMBL" id="KAJ8900868.1"/>
    </source>
</evidence>